<comment type="caution">
    <text evidence="2">The sequence shown here is derived from an EMBL/GenBank/DDBJ whole genome shotgun (WGS) entry which is preliminary data.</text>
</comment>
<evidence type="ECO:0000313" key="3">
    <source>
        <dbReference type="Proteomes" id="UP001524944"/>
    </source>
</evidence>
<feature type="transmembrane region" description="Helical" evidence="1">
    <location>
        <begin position="91"/>
        <end position="115"/>
    </location>
</feature>
<feature type="transmembrane region" description="Helical" evidence="1">
    <location>
        <begin position="61"/>
        <end position="79"/>
    </location>
</feature>
<sequence length="149" mass="17185">MTKHPAVNALFISLLSAFYSFLFIFISDHMEFQRLVHPKGTLQIPFINAFTGFIIGGNIKYVGYAIILIAAVILVITLLRRKKYDEYQQSIQTRCALAVGILTIVMVLLLLLFILTDPNYSIEFIFLFIIIHWFCVLITDLIYVVKYSR</sequence>
<gene>
    <name evidence="2" type="ORF">NVS47_13370</name>
</gene>
<feature type="transmembrane region" description="Helical" evidence="1">
    <location>
        <begin position="121"/>
        <end position="145"/>
    </location>
</feature>
<accession>A0ABT1Y7G1</accession>
<evidence type="ECO:0000313" key="2">
    <source>
        <dbReference type="EMBL" id="MCR6546488.1"/>
    </source>
</evidence>
<keyword evidence="3" id="KW-1185">Reference proteome</keyword>
<keyword evidence="1" id="KW-0812">Transmembrane</keyword>
<evidence type="ECO:0000256" key="1">
    <source>
        <dbReference type="SAM" id="Phobius"/>
    </source>
</evidence>
<feature type="transmembrane region" description="Helical" evidence="1">
    <location>
        <begin position="6"/>
        <end position="26"/>
    </location>
</feature>
<dbReference type="EMBL" id="JANPWE010000007">
    <property type="protein sequence ID" value="MCR6546488.1"/>
    <property type="molecule type" value="Genomic_DNA"/>
</dbReference>
<proteinExistence type="predicted"/>
<dbReference type="RefSeq" id="WP_089610294.1">
    <property type="nucleotide sequence ID" value="NZ_CP022121.1"/>
</dbReference>
<dbReference type="Proteomes" id="UP001524944">
    <property type="component" value="Unassembled WGS sequence"/>
</dbReference>
<name>A0ABT1Y7G1_9FIRM</name>
<protein>
    <submittedName>
        <fullName evidence="2">Uncharacterized protein</fullName>
    </submittedName>
</protein>
<reference evidence="2 3" key="1">
    <citation type="submission" date="2022-08" db="EMBL/GenBank/DDBJ databases">
        <title>Proteogenomics of the novel Dehalobacterium formicoaceticum strain EZ94 highlights a key role of methyltransferases during anaerobic dichloromethane degradation.</title>
        <authorList>
            <person name="Wasmund K."/>
        </authorList>
    </citation>
    <scope>NUCLEOTIDE SEQUENCE [LARGE SCALE GENOMIC DNA]</scope>
    <source>
        <strain evidence="2 3">EZ94</strain>
    </source>
</reference>
<organism evidence="2 3">
    <name type="scientific">Dehalobacterium formicoaceticum</name>
    <dbReference type="NCBI Taxonomy" id="51515"/>
    <lineage>
        <taxon>Bacteria</taxon>
        <taxon>Bacillati</taxon>
        <taxon>Bacillota</taxon>
        <taxon>Clostridia</taxon>
        <taxon>Eubacteriales</taxon>
        <taxon>Peptococcaceae</taxon>
        <taxon>Dehalobacterium</taxon>
    </lineage>
</organism>
<keyword evidence="1" id="KW-1133">Transmembrane helix</keyword>
<keyword evidence="1" id="KW-0472">Membrane</keyword>